<evidence type="ECO:0000313" key="15">
    <source>
        <dbReference type="EMBL" id="MBJ7544297.1"/>
    </source>
</evidence>
<keyword evidence="9" id="KW-0560">Oxidoreductase</keyword>
<accession>A0A8I1GIX6</accession>
<dbReference type="Pfam" id="PF03447">
    <property type="entry name" value="NAD_binding_3"/>
    <property type="match status" value="1"/>
</dbReference>
<proteinExistence type="inferred from homology"/>
<evidence type="ECO:0000256" key="12">
    <source>
        <dbReference type="PIRSR" id="PIRSR000098-2"/>
    </source>
</evidence>
<comment type="pathway">
    <text evidence="1">Amino-acid biosynthesis; L-threonine biosynthesis; L-threonine from L-aspartate: step 3/5.</text>
</comment>
<dbReference type="Gene3D" id="3.30.360.10">
    <property type="entry name" value="Dihydrodipicolinate Reductase, domain 2"/>
    <property type="match status" value="1"/>
</dbReference>
<organism evidence="15 16">
    <name type="scientific">Rhodomicrobium udaipurense</name>
    <dbReference type="NCBI Taxonomy" id="1202716"/>
    <lineage>
        <taxon>Bacteria</taxon>
        <taxon>Pseudomonadati</taxon>
        <taxon>Pseudomonadota</taxon>
        <taxon>Alphaproteobacteria</taxon>
        <taxon>Hyphomicrobiales</taxon>
        <taxon>Hyphomicrobiaceae</taxon>
        <taxon>Rhodomicrobium</taxon>
    </lineage>
</organism>
<evidence type="ECO:0000256" key="11">
    <source>
        <dbReference type="PIRSR" id="PIRSR000098-1"/>
    </source>
</evidence>
<keyword evidence="16" id="KW-1185">Reference proteome</keyword>
<dbReference type="PANTHER" id="PTHR43331:SF1">
    <property type="entry name" value="HOMOSERINE DEHYDROGENASE"/>
    <property type="match status" value="1"/>
</dbReference>
<dbReference type="Gene3D" id="3.30.70.260">
    <property type="match status" value="1"/>
</dbReference>
<dbReference type="EMBL" id="JAEMUK010000078">
    <property type="protein sequence ID" value="MBJ7544297.1"/>
    <property type="molecule type" value="Genomic_DNA"/>
</dbReference>
<dbReference type="Gene3D" id="3.40.50.720">
    <property type="entry name" value="NAD(P)-binding Rossmann-like Domain"/>
    <property type="match status" value="1"/>
</dbReference>
<dbReference type="EC" id="1.1.1.3" evidence="4"/>
<protein>
    <recommendedName>
        <fullName evidence="5">Homoserine dehydrogenase</fullName>
        <ecNumber evidence="4">1.1.1.3</ecNumber>
    </recommendedName>
</protein>
<keyword evidence="7" id="KW-0791">Threonine biosynthesis</keyword>
<evidence type="ECO:0000256" key="8">
    <source>
        <dbReference type="ARBA" id="ARBA00022857"/>
    </source>
</evidence>
<evidence type="ECO:0000256" key="10">
    <source>
        <dbReference type="ARBA" id="ARBA00023167"/>
    </source>
</evidence>
<dbReference type="InterPro" id="IPR001342">
    <property type="entry name" value="HDH_cat"/>
</dbReference>
<evidence type="ECO:0000256" key="6">
    <source>
        <dbReference type="ARBA" id="ARBA00022605"/>
    </source>
</evidence>
<dbReference type="PIRSF" id="PIRSF000098">
    <property type="entry name" value="Homoser_dehydrog"/>
    <property type="match status" value="1"/>
</dbReference>
<sequence>MTDLPPLRLGIAGLGTVGAGLVSLLRENGAAIADRSGRSIEVAGVSARTPGKDRGVDLTGIPWFANACDLARSDSIDVFVELIGGDEGPALQSVEVALEAGKHVVTANKALLARHGVYLAGLAEKKGLALNFEAAIAGGIPIVKGLRESLLGNSISRVYGILNGTSNYILTRMQREGLPFAEVLAEAQALGYAEADPTFDVDGQDAGHKLALLSALAFGVRPDFGAIHLEGIRGITPDDFDAAEELGYRIKLLAVAIQTENGIEARVSPTMIPKTSALAGVDGPLNSVAVEGDYSGLIILAGPGAGSRATASSVASDIIDIARGHISPPFILPVAKLRQQTRPGMFSHEGGFYIRLSVFDRPGAIAAIATRMAEQQISLESVVQKRAPLDLPGISRAGQAGEPTPVVMITHRTREERLRSALAAIVEDGHVSGVPQTIRIEAL</sequence>
<dbReference type="InterPro" id="IPR002912">
    <property type="entry name" value="ACT_dom"/>
</dbReference>
<feature type="binding site" evidence="12">
    <location>
        <position position="194"/>
    </location>
    <ligand>
        <name>L-homoserine</name>
        <dbReference type="ChEBI" id="CHEBI:57476"/>
    </ligand>
</feature>
<comment type="similarity">
    <text evidence="3 13">Belongs to the homoserine dehydrogenase family.</text>
</comment>
<evidence type="ECO:0000256" key="3">
    <source>
        <dbReference type="ARBA" id="ARBA00006753"/>
    </source>
</evidence>
<evidence type="ECO:0000256" key="13">
    <source>
        <dbReference type="RuleBase" id="RU004171"/>
    </source>
</evidence>
<dbReference type="GO" id="GO:0009088">
    <property type="term" value="P:threonine biosynthetic process"/>
    <property type="evidence" value="ECO:0007669"/>
    <property type="project" value="UniProtKB-UniPathway"/>
</dbReference>
<dbReference type="CDD" id="cd04881">
    <property type="entry name" value="ACT_HSDH-Hom"/>
    <property type="match status" value="1"/>
</dbReference>
<dbReference type="PANTHER" id="PTHR43331">
    <property type="entry name" value="HOMOSERINE DEHYDROGENASE"/>
    <property type="match status" value="1"/>
</dbReference>
<dbReference type="SUPFAM" id="SSF55347">
    <property type="entry name" value="Glyceraldehyde-3-phosphate dehydrogenase-like, C-terminal domain"/>
    <property type="match status" value="1"/>
</dbReference>
<evidence type="ECO:0000256" key="1">
    <source>
        <dbReference type="ARBA" id="ARBA00005056"/>
    </source>
</evidence>
<dbReference type="GO" id="GO:0004412">
    <property type="term" value="F:homoserine dehydrogenase activity"/>
    <property type="evidence" value="ECO:0007669"/>
    <property type="project" value="UniProtKB-EC"/>
</dbReference>
<dbReference type="GO" id="GO:0050661">
    <property type="term" value="F:NADP binding"/>
    <property type="evidence" value="ECO:0007669"/>
    <property type="project" value="InterPro"/>
</dbReference>
<feature type="binding site" evidence="12">
    <location>
        <position position="109"/>
    </location>
    <ligand>
        <name>NADPH</name>
        <dbReference type="ChEBI" id="CHEBI:57783"/>
    </ligand>
</feature>
<comment type="caution">
    <text evidence="15">The sequence shown here is derived from an EMBL/GenBank/DDBJ whole genome shotgun (WGS) entry which is preliminary data.</text>
</comment>
<comment type="pathway">
    <text evidence="2">Amino-acid biosynthesis; L-methionine biosynthesis via de novo pathway; L-homoserine from L-aspartate: step 3/3.</text>
</comment>
<dbReference type="SUPFAM" id="SSF55021">
    <property type="entry name" value="ACT-like"/>
    <property type="match status" value="1"/>
</dbReference>
<evidence type="ECO:0000256" key="5">
    <source>
        <dbReference type="ARBA" id="ARBA00013376"/>
    </source>
</evidence>
<dbReference type="InterPro" id="IPR036291">
    <property type="entry name" value="NAD(P)-bd_dom_sf"/>
</dbReference>
<evidence type="ECO:0000256" key="4">
    <source>
        <dbReference type="ARBA" id="ARBA00013213"/>
    </source>
</evidence>
<keyword evidence="8 12" id="KW-0521">NADP</keyword>
<dbReference type="GO" id="GO:0009086">
    <property type="term" value="P:methionine biosynthetic process"/>
    <property type="evidence" value="ECO:0007669"/>
    <property type="project" value="UniProtKB-KW"/>
</dbReference>
<feature type="domain" description="ACT" evidence="14">
    <location>
        <begin position="353"/>
        <end position="439"/>
    </location>
</feature>
<evidence type="ECO:0000259" key="14">
    <source>
        <dbReference type="PROSITE" id="PS51671"/>
    </source>
</evidence>
<dbReference type="Proteomes" id="UP000623250">
    <property type="component" value="Unassembled WGS sequence"/>
</dbReference>
<dbReference type="PROSITE" id="PS01042">
    <property type="entry name" value="HOMOSER_DHGENASE"/>
    <property type="match status" value="1"/>
</dbReference>
<feature type="binding site" evidence="12">
    <location>
        <begin position="12"/>
        <end position="19"/>
    </location>
    <ligand>
        <name>NADP(+)</name>
        <dbReference type="ChEBI" id="CHEBI:58349"/>
    </ligand>
</feature>
<dbReference type="AlphaFoldDB" id="A0A8I1GIX6"/>
<dbReference type="InterPro" id="IPR045865">
    <property type="entry name" value="ACT-like_dom_sf"/>
</dbReference>
<dbReference type="InterPro" id="IPR005106">
    <property type="entry name" value="Asp/hSer_DH_NAD-bd"/>
</dbReference>
<dbReference type="RefSeq" id="WP_037238100.1">
    <property type="nucleotide sequence ID" value="NZ_JAEMUK010000078.1"/>
</dbReference>
<gene>
    <name evidence="15" type="ORF">JDN41_12150</name>
</gene>
<evidence type="ECO:0000256" key="7">
    <source>
        <dbReference type="ARBA" id="ARBA00022697"/>
    </source>
</evidence>
<dbReference type="InterPro" id="IPR019811">
    <property type="entry name" value="HDH_CS"/>
</dbReference>
<dbReference type="SUPFAM" id="SSF51735">
    <property type="entry name" value="NAD(P)-binding Rossmann-fold domains"/>
    <property type="match status" value="1"/>
</dbReference>
<dbReference type="UniPathway" id="UPA00050">
    <property type="reaction ID" value="UER00063"/>
</dbReference>
<dbReference type="Pfam" id="PF00742">
    <property type="entry name" value="Homoserine_dh"/>
    <property type="match status" value="1"/>
</dbReference>
<dbReference type="FunFam" id="3.30.360.10:FF:000005">
    <property type="entry name" value="Homoserine dehydrogenase"/>
    <property type="match status" value="1"/>
</dbReference>
<evidence type="ECO:0000313" key="16">
    <source>
        <dbReference type="Proteomes" id="UP000623250"/>
    </source>
</evidence>
<name>A0A8I1GIX6_9HYPH</name>
<evidence type="ECO:0000256" key="9">
    <source>
        <dbReference type="ARBA" id="ARBA00023002"/>
    </source>
</evidence>
<feature type="active site" description="Proton donor" evidence="11">
    <location>
        <position position="209"/>
    </location>
</feature>
<dbReference type="UniPathway" id="UPA00051">
    <property type="reaction ID" value="UER00465"/>
</dbReference>
<evidence type="ECO:0000256" key="2">
    <source>
        <dbReference type="ARBA" id="ARBA00005062"/>
    </source>
</evidence>
<keyword evidence="6" id="KW-0028">Amino-acid biosynthesis</keyword>
<dbReference type="InterPro" id="IPR016204">
    <property type="entry name" value="HDH"/>
</dbReference>
<keyword evidence="10" id="KW-0486">Methionine biosynthesis</keyword>
<reference evidence="15 16" key="1">
    <citation type="submission" date="2020-12" db="EMBL/GenBank/DDBJ databases">
        <title>Revised draft genomes of Rhodomicrobium vannielii ATCC 17100 and Rhodomicrobium udaipurense JA643.</title>
        <authorList>
            <person name="Conners E.M."/>
            <person name="Davenport E.J."/>
            <person name="Bose A."/>
        </authorList>
    </citation>
    <scope>NUCLEOTIDE SEQUENCE [LARGE SCALE GENOMIC DNA]</scope>
    <source>
        <strain evidence="15 16">JA643</strain>
    </source>
</reference>
<dbReference type="NCBIfam" id="NF004976">
    <property type="entry name" value="PRK06349.1"/>
    <property type="match status" value="1"/>
</dbReference>
<dbReference type="PROSITE" id="PS51671">
    <property type="entry name" value="ACT"/>
    <property type="match status" value="1"/>
</dbReference>